<evidence type="ECO:0000256" key="7">
    <source>
        <dbReference type="ARBA" id="ARBA00023136"/>
    </source>
</evidence>
<evidence type="ECO:0000256" key="8">
    <source>
        <dbReference type="RuleBase" id="RU361157"/>
    </source>
</evidence>
<dbReference type="PANTHER" id="PTHR30413:SF10">
    <property type="entry name" value="CAPSULE POLYSACCHARIDE EXPORT INNER-MEMBRANE PROTEIN CTRC"/>
    <property type="match status" value="1"/>
</dbReference>
<dbReference type="Pfam" id="PF01061">
    <property type="entry name" value="ABC2_membrane"/>
    <property type="match status" value="1"/>
</dbReference>
<keyword evidence="11" id="KW-1185">Reference proteome</keyword>
<reference evidence="10 11" key="1">
    <citation type="submission" date="2020-08" db="EMBL/GenBank/DDBJ databases">
        <title>Cohnella phylogeny.</title>
        <authorList>
            <person name="Dunlap C."/>
        </authorList>
    </citation>
    <scope>NUCLEOTIDE SEQUENCE [LARGE SCALE GENOMIC DNA]</scope>
    <source>
        <strain evidence="10 11">DSM 103658</strain>
    </source>
</reference>
<dbReference type="Proteomes" id="UP000574133">
    <property type="component" value="Unassembled WGS sequence"/>
</dbReference>
<proteinExistence type="inferred from homology"/>
<keyword evidence="3 8" id="KW-0813">Transport</keyword>
<evidence type="ECO:0000256" key="5">
    <source>
        <dbReference type="ARBA" id="ARBA00022692"/>
    </source>
</evidence>
<dbReference type="GO" id="GO:0140359">
    <property type="term" value="F:ABC-type transporter activity"/>
    <property type="evidence" value="ECO:0007669"/>
    <property type="project" value="InterPro"/>
</dbReference>
<dbReference type="InterPro" id="IPR013525">
    <property type="entry name" value="ABC2_TM"/>
</dbReference>
<dbReference type="EMBL" id="JACJVN010000060">
    <property type="protein sequence ID" value="MBB6678771.1"/>
    <property type="molecule type" value="Genomic_DNA"/>
</dbReference>
<evidence type="ECO:0000256" key="1">
    <source>
        <dbReference type="ARBA" id="ARBA00004651"/>
    </source>
</evidence>
<comment type="caution">
    <text evidence="10">The sequence shown here is derived from an EMBL/GenBank/DDBJ whole genome shotgun (WGS) entry which is preliminary data.</text>
</comment>
<feature type="transmembrane region" description="Helical" evidence="8">
    <location>
        <begin position="147"/>
        <end position="170"/>
    </location>
</feature>
<dbReference type="GO" id="GO:0015920">
    <property type="term" value="P:lipopolysaccharide transport"/>
    <property type="evidence" value="ECO:0007669"/>
    <property type="project" value="TreeGrafter"/>
</dbReference>
<evidence type="ECO:0000256" key="2">
    <source>
        <dbReference type="ARBA" id="ARBA00007783"/>
    </source>
</evidence>
<name>A0A841TJV8_9BACL</name>
<evidence type="ECO:0000256" key="3">
    <source>
        <dbReference type="ARBA" id="ARBA00022448"/>
    </source>
</evidence>
<evidence type="ECO:0000256" key="4">
    <source>
        <dbReference type="ARBA" id="ARBA00022475"/>
    </source>
</evidence>
<organism evidence="10 11">
    <name type="scientific">Cohnella lubricantis</name>
    <dbReference type="NCBI Taxonomy" id="2163172"/>
    <lineage>
        <taxon>Bacteria</taxon>
        <taxon>Bacillati</taxon>
        <taxon>Bacillota</taxon>
        <taxon>Bacilli</taxon>
        <taxon>Bacillales</taxon>
        <taxon>Paenibacillaceae</taxon>
        <taxon>Cohnella</taxon>
    </lineage>
</organism>
<dbReference type="PROSITE" id="PS51012">
    <property type="entry name" value="ABC_TM2"/>
    <property type="match status" value="1"/>
</dbReference>
<keyword evidence="6 8" id="KW-1133">Transmembrane helix</keyword>
<protein>
    <recommendedName>
        <fullName evidence="8">Transport permease protein</fullName>
    </recommendedName>
</protein>
<feature type="domain" description="ABC transmembrane type-2" evidence="9">
    <location>
        <begin position="33"/>
        <end position="256"/>
    </location>
</feature>
<feature type="transmembrane region" description="Helical" evidence="8">
    <location>
        <begin position="236"/>
        <end position="253"/>
    </location>
</feature>
<feature type="transmembrane region" description="Helical" evidence="8">
    <location>
        <begin position="28"/>
        <end position="53"/>
    </location>
</feature>
<evidence type="ECO:0000313" key="10">
    <source>
        <dbReference type="EMBL" id="MBB6678771.1"/>
    </source>
</evidence>
<evidence type="ECO:0000313" key="11">
    <source>
        <dbReference type="Proteomes" id="UP000574133"/>
    </source>
</evidence>
<comment type="subcellular location">
    <subcellularLocation>
        <location evidence="1 8">Cell membrane</location>
        <topology evidence="1 8">Multi-pass membrane protein</topology>
    </subcellularLocation>
</comment>
<feature type="transmembrane region" description="Helical" evidence="8">
    <location>
        <begin position="65"/>
        <end position="81"/>
    </location>
</feature>
<gene>
    <name evidence="10" type="ORF">H4Q31_15885</name>
</gene>
<keyword evidence="5 8" id="KW-0812">Transmembrane</keyword>
<keyword evidence="4 8" id="KW-1003">Cell membrane</keyword>
<dbReference type="AlphaFoldDB" id="A0A841TJV8"/>
<sequence length="264" mass="31327">MVSHFIKDFISKQNFILDLAKKDFKTKYLGSFLGVVWGFVQPTIQIVIFWFVFQVGFKSMPVDNIPFILWLASAMIPWFMISDSIQSGTNAIIDNAYLVKKVVFRVSILPIVKIYSALFVHLFFILFLIFMFLVYGYNPTLYYLQTFYYLACIFLFTLGVSWITSSLVIFLKDIGQFIAMLIQFGFWLTPIFYSLDIVPERYRWWLKLNPAYYLVEGYRDTFIYHKWFWEHPMLTLNFWFATVLLLAAGTFIFKKLRPHFADVL</sequence>
<feature type="transmembrane region" description="Helical" evidence="8">
    <location>
        <begin position="177"/>
        <end position="195"/>
    </location>
</feature>
<evidence type="ECO:0000256" key="6">
    <source>
        <dbReference type="ARBA" id="ARBA00022989"/>
    </source>
</evidence>
<dbReference type="PANTHER" id="PTHR30413">
    <property type="entry name" value="INNER MEMBRANE TRANSPORT PERMEASE"/>
    <property type="match status" value="1"/>
</dbReference>
<keyword evidence="7 8" id="KW-0472">Membrane</keyword>
<feature type="transmembrane region" description="Helical" evidence="8">
    <location>
        <begin position="102"/>
        <end position="135"/>
    </location>
</feature>
<dbReference type="InterPro" id="IPR047817">
    <property type="entry name" value="ABC2_TM_bact-type"/>
</dbReference>
<dbReference type="GO" id="GO:0005886">
    <property type="term" value="C:plasma membrane"/>
    <property type="evidence" value="ECO:0007669"/>
    <property type="project" value="UniProtKB-SubCell"/>
</dbReference>
<evidence type="ECO:0000259" key="9">
    <source>
        <dbReference type="PROSITE" id="PS51012"/>
    </source>
</evidence>
<dbReference type="RefSeq" id="WP_185180037.1">
    <property type="nucleotide sequence ID" value="NZ_CBCSEP010000003.1"/>
</dbReference>
<comment type="similarity">
    <text evidence="2 8">Belongs to the ABC-2 integral membrane protein family.</text>
</comment>
<accession>A0A841TJV8</accession>